<feature type="region of interest" description="Disordered" evidence="1">
    <location>
        <begin position="24"/>
        <end position="78"/>
    </location>
</feature>
<organism evidence="2 3">
    <name type="scientific">Phyllosticta capitalensis</name>
    <dbReference type="NCBI Taxonomy" id="121624"/>
    <lineage>
        <taxon>Eukaryota</taxon>
        <taxon>Fungi</taxon>
        <taxon>Dikarya</taxon>
        <taxon>Ascomycota</taxon>
        <taxon>Pezizomycotina</taxon>
        <taxon>Dothideomycetes</taxon>
        <taxon>Dothideomycetes incertae sedis</taxon>
        <taxon>Botryosphaeriales</taxon>
        <taxon>Phyllostictaceae</taxon>
        <taxon>Phyllosticta</taxon>
    </lineage>
</organism>
<feature type="compositionally biased region" description="Low complexity" evidence="1">
    <location>
        <begin position="27"/>
        <end position="38"/>
    </location>
</feature>
<feature type="region of interest" description="Disordered" evidence="1">
    <location>
        <begin position="117"/>
        <end position="177"/>
    </location>
</feature>
<protein>
    <submittedName>
        <fullName evidence="2">Uncharacterized protein</fullName>
    </submittedName>
</protein>
<comment type="caution">
    <text evidence="2">The sequence shown here is derived from an EMBL/GenBank/DDBJ whole genome shotgun (WGS) entry which is preliminary data.</text>
</comment>
<dbReference type="EMBL" id="JBBWRZ010000006">
    <property type="protein sequence ID" value="KAK8233914.1"/>
    <property type="molecule type" value="Genomic_DNA"/>
</dbReference>
<feature type="compositionally biased region" description="Polar residues" evidence="1">
    <location>
        <begin position="127"/>
        <end position="173"/>
    </location>
</feature>
<reference evidence="2 3" key="1">
    <citation type="submission" date="2024-04" db="EMBL/GenBank/DDBJ databases">
        <title>Phyllosticta paracitricarpa is synonymous to the EU quarantine fungus P. citricarpa based on phylogenomic analyses.</title>
        <authorList>
            <consortium name="Lawrence Berkeley National Laboratory"/>
            <person name="Van Ingen-Buijs V.A."/>
            <person name="Van Westerhoven A.C."/>
            <person name="Haridas S."/>
            <person name="Skiadas P."/>
            <person name="Martin F."/>
            <person name="Groenewald J.Z."/>
            <person name="Crous P.W."/>
            <person name="Seidl M.F."/>
        </authorList>
    </citation>
    <scope>NUCLEOTIDE SEQUENCE [LARGE SCALE GENOMIC DNA]</scope>
    <source>
        <strain evidence="2 3">CBS 123374</strain>
    </source>
</reference>
<keyword evidence="3" id="KW-1185">Reference proteome</keyword>
<evidence type="ECO:0000256" key="1">
    <source>
        <dbReference type="SAM" id="MobiDB-lite"/>
    </source>
</evidence>
<feature type="compositionally biased region" description="Low complexity" evidence="1">
    <location>
        <begin position="55"/>
        <end position="67"/>
    </location>
</feature>
<evidence type="ECO:0000313" key="3">
    <source>
        <dbReference type="Proteomes" id="UP001492380"/>
    </source>
</evidence>
<evidence type="ECO:0000313" key="2">
    <source>
        <dbReference type="EMBL" id="KAK8233914.1"/>
    </source>
</evidence>
<dbReference type="Proteomes" id="UP001492380">
    <property type="component" value="Unassembled WGS sequence"/>
</dbReference>
<gene>
    <name evidence="2" type="ORF">HDK90DRAFT_466924</name>
</gene>
<proteinExistence type="predicted"/>
<accession>A0ABR1YN39</accession>
<name>A0ABR1YN39_9PEZI</name>
<sequence length="579" mass="63967">MSDSNPRSYNGVLLGIGPFLRHRANKSTAESSSTEESAPAVLAANPQPQQSPGKGAASAALEGSPAARPRTGAVDSRSVEAEKMIAGQIAELRENLGNVRLLEALLVKLGVELGTPLQQSDEDPQAPTISIPQSGPARSSSHSGGPQASTTSASQPTGGASGSANQDTSSANEQPAPWGVHKEYADCCKSERRKRDKAIRELDFFWELQSLDADAKLGILGEIRPTEALLYKGLGVHQKPSIDEFFSQHYYEKADRDCSSSFLTQLSWFSQLLAATGAVADSKSSDTMPIPVMELLSCDIENALQEETLDKIILHPAQRESIRLHDIRSGITALEEEQLERLTSETVLPATLRAWAKTHDNDAHHKLTKLATMMKLQKKKLRQLFEKVNIGLYAKLQRLPPREIPTLHDPKEIHIEMSFHGSDRPFEYTVEYPGQEFTYEDIMQGELAPTTRAARLKFQIAQLAPTTRAARLKFQIAQLKARCKKQEALISKFLLQIHKSAMKSTKGRLISKRNHTRAVNDYIHSHKAQAQDLHRALLQSARLKASIKILKFHVHSHAAPILGRIEWKGFKRPNPGLES</sequence>